<dbReference type="Proteomes" id="UP001372338">
    <property type="component" value="Unassembled WGS sequence"/>
</dbReference>
<sequence>MEETWESWHVHTEMDHDEEFLDKCHTNDEEFLREILLQEPTFSCNESEIDHSHLHNNYSTAHGGVIVPSEEMAHMVKSNSSNSIENQQHGDGGTKRPRNSSTPRTYILSFDDSTMIPLTPEPQNNYEKLLGNEGTTRSSNPALPSNKRSQDPEPRPKLNNQGGAKRGRNSSQSMDHIMAERKRRQELTERFIALSATIPGLNKTDKASILRAAIDYVKQLQERVQDLEKEHKNSSGADSVVVIKRSDLCANEDSTSSEASSEGCCTLPEIEARVLGTDILIEIHCEKENGIELKILDHLENLQLWVTGSSVLPFGNSTLGITIIAQMGKAFKIAVNDLVKNLRQVILKSCDGDPY</sequence>
<feature type="region of interest" description="Disordered" evidence="6">
    <location>
        <begin position="76"/>
        <end position="175"/>
    </location>
</feature>
<keyword evidence="4" id="KW-0539">Nucleus</keyword>
<dbReference type="GO" id="GO:0005634">
    <property type="term" value="C:nucleus"/>
    <property type="evidence" value="ECO:0007669"/>
    <property type="project" value="UniProtKB-SubCell"/>
</dbReference>
<keyword evidence="3" id="KW-0804">Transcription</keyword>
<comment type="caution">
    <text evidence="8">The sequence shown here is derived from an EMBL/GenBank/DDBJ whole genome shotgun (WGS) entry which is preliminary data.</text>
</comment>
<gene>
    <name evidence="8" type="ORF">RIF29_28584</name>
</gene>
<feature type="domain" description="BHLH" evidence="7">
    <location>
        <begin position="171"/>
        <end position="220"/>
    </location>
</feature>
<dbReference type="Gene3D" id="4.10.280.10">
    <property type="entry name" value="Helix-loop-helix DNA-binding domain"/>
    <property type="match status" value="1"/>
</dbReference>
<dbReference type="InterPro" id="IPR011598">
    <property type="entry name" value="bHLH_dom"/>
</dbReference>
<dbReference type="PANTHER" id="PTHR45959:SF8">
    <property type="entry name" value="PROTEIN, PUTATIVE-RELATED"/>
    <property type="match status" value="1"/>
</dbReference>
<feature type="compositionally biased region" description="Polar residues" evidence="6">
    <location>
        <begin position="77"/>
        <end position="89"/>
    </location>
</feature>
<dbReference type="EMBL" id="JAYWIO010000006">
    <property type="protein sequence ID" value="KAK7255180.1"/>
    <property type="molecule type" value="Genomic_DNA"/>
</dbReference>
<feature type="compositionally biased region" description="Polar residues" evidence="6">
    <location>
        <begin position="133"/>
        <end position="147"/>
    </location>
</feature>
<dbReference type="SUPFAM" id="SSF47459">
    <property type="entry name" value="HLH, helix-loop-helix DNA-binding domain"/>
    <property type="match status" value="1"/>
</dbReference>
<organism evidence="8 9">
    <name type="scientific">Crotalaria pallida</name>
    <name type="common">Smooth rattlebox</name>
    <name type="synonym">Crotalaria striata</name>
    <dbReference type="NCBI Taxonomy" id="3830"/>
    <lineage>
        <taxon>Eukaryota</taxon>
        <taxon>Viridiplantae</taxon>
        <taxon>Streptophyta</taxon>
        <taxon>Embryophyta</taxon>
        <taxon>Tracheophyta</taxon>
        <taxon>Spermatophyta</taxon>
        <taxon>Magnoliopsida</taxon>
        <taxon>eudicotyledons</taxon>
        <taxon>Gunneridae</taxon>
        <taxon>Pentapetalae</taxon>
        <taxon>rosids</taxon>
        <taxon>fabids</taxon>
        <taxon>Fabales</taxon>
        <taxon>Fabaceae</taxon>
        <taxon>Papilionoideae</taxon>
        <taxon>50 kb inversion clade</taxon>
        <taxon>genistoids sensu lato</taxon>
        <taxon>core genistoids</taxon>
        <taxon>Crotalarieae</taxon>
        <taxon>Crotalaria</taxon>
    </lineage>
</organism>
<keyword evidence="2" id="KW-0805">Transcription regulation</keyword>
<dbReference type="InterPro" id="IPR036638">
    <property type="entry name" value="HLH_DNA-bd_sf"/>
</dbReference>
<proteinExistence type="predicted"/>
<evidence type="ECO:0000256" key="5">
    <source>
        <dbReference type="SAM" id="Coils"/>
    </source>
</evidence>
<dbReference type="InterPro" id="IPR052610">
    <property type="entry name" value="bHLH_transcription_regulator"/>
</dbReference>
<evidence type="ECO:0000256" key="4">
    <source>
        <dbReference type="ARBA" id="ARBA00023242"/>
    </source>
</evidence>
<dbReference type="PROSITE" id="PS50888">
    <property type="entry name" value="BHLH"/>
    <property type="match status" value="1"/>
</dbReference>
<evidence type="ECO:0000256" key="3">
    <source>
        <dbReference type="ARBA" id="ARBA00023163"/>
    </source>
</evidence>
<keyword evidence="9" id="KW-1185">Reference proteome</keyword>
<accession>A0AAN9EI73</accession>
<dbReference type="Pfam" id="PF00010">
    <property type="entry name" value="HLH"/>
    <property type="match status" value="1"/>
</dbReference>
<dbReference type="PANTHER" id="PTHR45959">
    <property type="entry name" value="BHLH TRANSCRIPTION FACTOR"/>
    <property type="match status" value="1"/>
</dbReference>
<evidence type="ECO:0000256" key="2">
    <source>
        <dbReference type="ARBA" id="ARBA00023015"/>
    </source>
</evidence>
<dbReference type="SMART" id="SM00353">
    <property type="entry name" value="HLH"/>
    <property type="match status" value="1"/>
</dbReference>
<evidence type="ECO:0000313" key="8">
    <source>
        <dbReference type="EMBL" id="KAK7255180.1"/>
    </source>
</evidence>
<dbReference type="GO" id="GO:0046983">
    <property type="term" value="F:protein dimerization activity"/>
    <property type="evidence" value="ECO:0007669"/>
    <property type="project" value="InterPro"/>
</dbReference>
<dbReference type="AlphaFoldDB" id="A0AAN9EI73"/>
<feature type="coiled-coil region" evidence="5">
    <location>
        <begin position="210"/>
        <end position="237"/>
    </location>
</feature>
<comment type="subcellular location">
    <subcellularLocation>
        <location evidence="1">Nucleus</location>
    </subcellularLocation>
</comment>
<protein>
    <recommendedName>
        <fullName evidence="7">BHLH domain-containing protein</fullName>
    </recommendedName>
</protein>
<evidence type="ECO:0000256" key="6">
    <source>
        <dbReference type="SAM" id="MobiDB-lite"/>
    </source>
</evidence>
<reference evidence="8 9" key="1">
    <citation type="submission" date="2024-01" db="EMBL/GenBank/DDBJ databases">
        <title>The genomes of 5 underutilized Papilionoideae crops provide insights into root nodulation and disease resistanc.</title>
        <authorList>
            <person name="Yuan L."/>
        </authorList>
    </citation>
    <scope>NUCLEOTIDE SEQUENCE [LARGE SCALE GENOMIC DNA]</scope>
    <source>
        <strain evidence="8">ZHUSHIDOU_FW_LH</strain>
        <tissue evidence="8">Leaf</tissue>
    </source>
</reference>
<evidence type="ECO:0000256" key="1">
    <source>
        <dbReference type="ARBA" id="ARBA00004123"/>
    </source>
</evidence>
<keyword evidence="5" id="KW-0175">Coiled coil</keyword>
<name>A0AAN9EI73_CROPI</name>
<evidence type="ECO:0000259" key="7">
    <source>
        <dbReference type="PROSITE" id="PS50888"/>
    </source>
</evidence>
<evidence type="ECO:0000313" key="9">
    <source>
        <dbReference type="Proteomes" id="UP001372338"/>
    </source>
</evidence>